<keyword evidence="1" id="KW-0472">Membrane</keyword>
<dbReference type="KEGG" id="amic:Ami3637_04165"/>
<feature type="transmembrane region" description="Helical" evidence="1">
    <location>
        <begin position="100"/>
        <end position="120"/>
    </location>
</feature>
<keyword evidence="3" id="KW-1185">Reference proteome</keyword>
<dbReference type="InterPro" id="IPR023813">
    <property type="entry name" value="HsmA-like"/>
</dbReference>
<keyword evidence="1" id="KW-0812">Transmembrane</keyword>
<dbReference type="RefSeq" id="WP_162361456.1">
    <property type="nucleotide sequence ID" value="NZ_CP047591.1"/>
</dbReference>
<reference evidence="2 3" key="1">
    <citation type="submission" date="2020-01" db="EMBL/GenBank/DDBJ databases">
        <title>Genomic analysis of Aminipila sp. CBA3637.</title>
        <authorList>
            <person name="Kim Y.B."/>
            <person name="Roh S.W."/>
        </authorList>
    </citation>
    <scope>NUCLEOTIDE SEQUENCE [LARGE SCALE GENOMIC DNA]</scope>
    <source>
        <strain evidence="2 3">CBA3637</strain>
    </source>
</reference>
<sequence length="122" mass="13807">MLVYAITAISLALLFYTIGVWSERIQGQLKKWHVAVFWTGLIFDTIGTTLMSNIAARGFQFNFHGATGLIAILLMAFHAIWSTIVIVKDNKKVRADFHKFSITVWIIWLIPYLSGLIFGMKG</sequence>
<evidence type="ECO:0000313" key="2">
    <source>
        <dbReference type="EMBL" id="QHI71682.1"/>
    </source>
</evidence>
<dbReference type="AlphaFoldDB" id="A0A6P1MCD0"/>
<feature type="transmembrane region" description="Helical" evidence="1">
    <location>
        <begin position="68"/>
        <end position="88"/>
    </location>
</feature>
<feature type="transmembrane region" description="Helical" evidence="1">
    <location>
        <begin position="34"/>
        <end position="56"/>
    </location>
</feature>
<evidence type="ECO:0000313" key="3">
    <source>
        <dbReference type="Proteomes" id="UP000463883"/>
    </source>
</evidence>
<gene>
    <name evidence="2" type="ORF">Ami3637_04165</name>
</gene>
<organism evidence="2 3">
    <name type="scientific">Aminipila terrae</name>
    <dbReference type="NCBI Taxonomy" id="2697030"/>
    <lineage>
        <taxon>Bacteria</taxon>
        <taxon>Bacillati</taxon>
        <taxon>Bacillota</taxon>
        <taxon>Clostridia</taxon>
        <taxon>Peptostreptococcales</taxon>
        <taxon>Anaerovoracaceae</taxon>
        <taxon>Aminipila</taxon>
    </lineage>
</organism>
<dbReference type="NCBIfam" id="TIGR03987">
    <property type="entry name" value="HsmA family protein"/>
    <property type="match status" value="1"/>
</dbReference>
<name>A0A6P1MCD0_9FIRM</name>
<proteinExistence type="predicted"/>
<dbReference type="EMBL" id="CP047591">
    <property type="protein sequence ID" value="QHI71682.1"/>
    <property type="molecule type" value="Genomic_DNA"/>
</dbReference>
<accession>A0A6P1MCD0</accession>
<dbReference type="Proteomes" id="UP000463883">
    <property type="component" value="Chromosome"/>
</dbReference>
<keyword evidence="1" id="KW-1133">Transmembrane helix</keyword>
<feature type="transmembrane region" description="Helical" evidence="1">
    <location>
        <begin position="6"/>
        <end position="22"/>
    </location>
</feature>
<protein>
    <submittedName>
        <fullName evidence="2">TIGR03987 family protein</fullName>
    </submittedName>
</protein>
<evidence type="ECO:0000256" key="1">
    <source>
        <dbReference type="SAM" id="Phobius"/>
    </source>
</evidence>